<dbReference type="Proteomes" id="UP001558850">
    <property type="component" value="Unassembled WGS sequence"/>
</dbReference>
<evidence type="ECO:0000313" key="1">
    <source>
        <dbReference type="EMBL" id="MEX3931259.1"/>
    </source>
</evidence>
<comment type="caution">
    <text evidence="1">The sequence shown here is derived from an EMBL/GenBank/DDBJ whole genome shotgun (WGS) entry which is preliminary data.</text>
</comment>
<proteinExistence type="predicted"/>
<keyword evidence="1" id="KW-0378">Hydrolase</keyword>
<organism evidence="1 2">
    <name type="scientific">Paraburkholderia phymatum</name>
    <dbReference type="NCBI Taxonomy" id="148447"/>
    <lineage>
        <taxon>Bacteria</taxon>
        <taxon>Pseudomonadati</taxon>
        <taxon>Pseudomonadota</taxon>
        <taxon>Betaproteobacteria</taxon>
        <taxon>Burkholderiales</taxon>
        <taxon>Burkholderiaceae</taxon>
        <taxon>Paraburkholderia</taxon>
    </lineage>
</organism>
<dbReference type="EMBL" id="JBFRCH010000002">
    <property type="protein sequence ID" value="MEX3931259.1"/>
    <property type="molecule type" value="Genomic_DNA"/>
</dbReference>
<protein>
    <submittedName>
        <fullName evidence="1">Dihydroorotase</fullName>
        <ecNumber evidence="1">3.5.2.3</ecNumber>
    </submittedName>
</protein>
<dbReference type="EC" id="3.5.2.3" evidence="1"/>
<reference evidence="1" key="1">
    <citation type="submission" date="2024-07" db="EMBL/GenBank/DDBJ databases">
        <title>A survey of Mimosa microsymbionts across Brazilian biomes reveals a high diversity of Paraburkholderia nodulating endemic species, but also that Cupriavidus is common as a symbiont of widespread species.</title>
        <authorList>
            <person name="Rouws L."/>
            <person name="Barauna A."/>
            <person name="Beukes C."/>
            <person name="Rouws J.R.C."/>
            <person name="De Faria S.M."/>
            <person name="Gross E."/>
            <person name="Bueno Dos Reis Junior F."/>
            <person name="Simon M.F."/>
            <person name="Maluk M."/>
            <person name="Odee D.W."/>
            <person name="Kenicer G."/>
            <person name="Young J.P.W."/>
            <person name="Reis V.M."/>
            <person name="Zilli J."/>
            <person name="James E.K."/>
        </authorList>
    </citation>
    <scope>NUCLEOTIDE SEQUENCE</scope>
    <source>
        <strain evidence="1">EG181B</strain>
    </source>
</reference>
<accession>A0ACC6TVC4</accession>
<name>A0ACC6TVC4_9BURK</name>
<gene>
    <name evidence="1" type="ORF">AB4Y32_05460</name>
</gene>
<evidence type="ECO:0000313" key="2">
    <source>
        <dbReference type="Proteomes" id="UP001558850"/>
    </source>
</evidence>
<keyword evidence="2" id="KW-1185">Reference proteome</keyword>
<sequence length="425" mass="45101">MKIHIQGGMLIDPVAGTEQRQDVFIAAGKIVALGSAPADFNAAKTIDAKGLYVAPGFVDLSARLREPGYEHKATLESEMAAALAGGVTTLVCPPDTDPVLDEPGLVEMLKFRARNLNRAHVYPLGALTVGLKGQVITEMVELTEAGCVGFSQADTPIVDTQVLLRALQYANTYGYTAWLRPQDAYLAKGGVAASGPLASRLGLSGVPVSAETIALHTIFELVRVTGARVHLSHVSSGAGVALMRAAKAEGLPVTCDVTINHVHLIDIDIGYFDSQFRLDPPLRSQRDREAIRAGLLDGTIDAICSDHTPVDDDEKLLPFAEATPGATGLELLLSLTVKWADEAGVSLAKALNRVTAAPADVLKLPAGRIEAGATADLCVFDRDAHWRVEPRALKSQGHNTPFLGYELPARVRATVVGGQVAFEQR</sequence>